<protein>
    <recommendedName>
        <fullName evidence="4">Xylulose kinase-1</fullName>
    </recommendedName>
</protein>
<evidence type="ECO:0000313" key="2">
    <source>
        <dbReference type="EMBL" id="GJT50891.1"/>
    </source>
</evidence>
<dbReference type="EMBL" id="BQNB010016359">
    <property type="protein sequence ID" value="GJT50891.1"/>
    <property type="molecule type" value="Genomic_DNA"/>
</dbReference>
<comment type="caution">
    <text evidence="2">The sequence shown here is derived from an EMBL/GenBank/DDBJ whole genome shotgun (WGS) entry which is preliminary data.</text>
</comment>
<reference evidence="2" key="1">
    <citation type="journal article" date="2022" name="Int. J. Mol. Sci.">
        <title>Draft Genome of Tanacetum Coccineum: Genomic Comparison of Closely Related Tanacetum-Family Plants.</title>
        <authorList>
            <person name="Yamashiro T."/>
            <person name="Shiraishi A."/>
            <person name="Nakayama K."/>
            <person name="Satake H."/>
        </authorList>
    </citation>
    <scope>NUCLEOTIDE SEQUENCE</scope>
</reference>
<accession>A0ABQ5EIZ1</accession>
<gene>
    <name evidence="2" type="ORF">Tco_0977048</name>
</gene>
<feature type="region of interest" description="Disordered" evidence="1">
    <location>
        <begin position="125"/>
        <end position="178"/>
    </location>
</feature>
<evidence type="ECO:0008006" key="4">
    <source>
        <dbReference type="Google" id="ProtNLM"/>
    </source>
</evidence>
<name>A0ABQ5EIZ1_9ASTR</name>
<reference evidence="2" key="2">
    <citation type="submission" date="2022-01" db="EMBL/GenBank/DDBJ databases">
        <authorList>
            <person name="Yamashiro T."/>
            <person name="Shiraishi A."/>
            <person name="Satake H."/>
            <person name="Nakayama K."/>
        </authorList>
    </citation>
    <scope>NUCLEOTIDE SEQUENCE</scope>
</reference>
<keyword evidence="3" id="KW-1185">Reference proteome</keyword>
<dbReference type="Proteomes" id="UP001151760">
    <property type="component" value="Unassembled WGS sequence"/>
</dbReference>
<organism evidence="2 3">
    <name type="scientific">Tanacetum coccineum</name>
    <dbReference type="NCBI Taxonomy" id="301880"/>
    <lineage>
        <taxon>Eukaryota</taxon>
        <taxon>Viridiplantae</taxon>
        <taxon>Streptophyta</taxon>
        <taxon>Embryophyta</taxon>
        <taxon>Tracheophyta</taxon>
        <taxon>Spermatophyta</taxon>
        <taxon>Magnoliopsida</taxon>
        <taxon>eudicotyledons</taxon>
        <taxon>Gunneridae</taxon>
        <taxon>Pentapetalae</taxon>
        <taxon>asterids</taxon>
        <taxon>campanulids</taxon>
        <taxon>Asterales</taxon>
        <taxon>Asteraceae</taxon>
        <taxon>Asteroideae</taxon>
        <taxon>Anthemideae</taxon>
        <taxon>Anthemidinae</taxon>
        <taxon>Tanacetum</taxon>
    </lineage>
</organism>
<sequence length="178" mass="20030">MVAYLKKSMKNADFDEVVDFLNDNPIRYALTVSPTIYVSYIKQFWSTTKTKTINNETQIRARVNGKTIVITESSVRRDLHFNDEDAVFNDEYDTPSHTKKVFANIRRKGKDFSGTVTPLFPSMLAPQAVEGGGSGQPTEPQHIPTTASLSHIEPIPTVTSSSHPKKTHKYRKTKRKAS</sequence>
<proteinExistence type="predicted"/>
<feature type="compositionally biased region" description="Polar residues" evidence="1">
    <location>
        <begin position="136"/>
        <end position="149"/>
    </location>
</feature>
<evidence type="ECO:0000313" key="3">
    <source>
        <dbReference type="Proteomes" id="UP001151760"/>
    </source>
</evidence>
<evidence type="ECO:0000256" key="1">
    <source>
        <dbReference type="SAM" id="MobiDB-lite"/>
    </source>
</evidence>
<feature type="compositionally biased region" description="Basic residues" evidence="1">
    <location>
        <begin position="163"/>
        <end position="178"/>
    </location>
</feature>